<proteinExistence type="inferred from homology"/>
<dbReference type="InterPro" id="IPR031328">
    <property type="entry name" value="Ephrin"/>
</dbReference>
<evidence type="ECO:0000256" key="5">
    <source>
        <dbReference type="ARBA" id="ARBA00023180"/>
    </source>
</evidence>
<evidence type="ECO:0000256" key="4">
    <source>
        <dbReference type="ARBA" id="ARBA00023157"/>
    </source>
</evidence>
<evidence type="ECO:0000256" key="3">
    <source>
        <dbReference type="ARBA" id="ARBA00023136"/>
    </source>
</evidence>
<evidence type="ECO:0000256" key="6">
    <source>
        <dbReference type="PROSITE-ProRule" id="PRU00884"/>
    </source>
</evidence>
<comment type="similarity">
    <text evidence="6 7">Belongs to the ephrin family.</text>
</comment>
<dbReference type="PRINTS" id="PR01347">
    <property type="entry name" value="EPHRIN"/>
</dbReference>
<sequence>MLRIILACITSPIGPPADKFNRFRVSQSSTAIRGVDSNGQQSKWFCIILTLRFRSGTGPGYIDAAINDKLDIICPRSGKGDGEKLFYFKLFLVSEDNFRNCNTTGGRRLITCDRPDAEKKYTFYFQEISPSPWGLEFDPNKSYYIICK</sequence>
<dbReference type="PANTHER" id="PTHR11304:SF29">
    <property type="entry name" value="EPHRIN"/>
    <property type="match status" value="1"/>
</dbReference>
<organism evidence="9 10">
    <name type="scientific">Clavelina lepadiformis</name>
    <name type="common">Light-bulb sea squirt</name>
    <name type="synonym">Ascidia lepadiformis</name>
    <dbReference type="NCBI Taxonomy" id="159417"/>
    <lineage>
        <taxon>Eukaryota</taxon>
        <taxon>Metazoa</taxon>
        <taxon>Chordata</taxon>
        <taxon>Tunicata</taxon>
        <taxon>Ascidiacea</taxon>
        <taxon>Aplousobranchia</taxon>
        <taxon>Clavelinidae</taxon>
        <taxon>Clavelina</taxon>
    </lineage>
</organism>
<reference evidence="9 10" key="1">
    <citation type="submission" date="2024-02" db="EMBL/GenBank/DDBJ databases">
        <authorList>
            <person name="Daric V."/>
            <person name="Darras S."/>
        </authorList>
    </citation>
    <scope>NUCLEOTIDE SEQUENCE [LARGE SCALE GENOMIC DNA]</scope>
</reference>
<gene>
    <name evidence="9" type="ORF">CVLEPA_LOCUS1299</name>
</gene>
<keyword evidence="4" id="KW-1015">Disulfide bond</keyword>
<protein>
    <recommendedName>
        <fullName evidence="8">Ephrin RBD domain-containing protein</fullName>
    </recommendedName>
</protein>
<dbReference type="PROSITE" id="PS51551">
    <property type="entry name" value="EPHRIN_RBD_2"/>
    <property type="match status" value="1"/>
</dbReference>
<dbReference type="InterPro" id="IPR008972">
    <property type="entry name" value="Cupredoxin"/>
</dbReference>
<dbReference type="InterPro" id="IPR001799">
    <property type="entry name" value="Ephrin_RBD"/>
</dbReference>
<evidence type="ECO:0000259" key="8">
    <source>
        <dbReference type="PROSITE" id="PS51551"/>
    </source>
</evidence>
<dbReference type="Proteomes" id="UP001642483">
    <property type="component" value="Unassembled WGS sequence"/>
</dbReference>
<comment type="subcellular location">
    <subcellularLocation>
        <location evidence="1">Membrane</location>
    </subcellularLocation>
</comment>
<evidence type="ECO:0000313" key="10">
    <source>
        <dbReference type="Proteomes" id="UP001642483"/>
    </source>
</evidence>
<accession>A0ABP0EXY8</accession>
<dbReference type="PANTHER" id="PTHR11304">
    <property type="entry name" value="EPHRIN"/>
    <property type="match status" value="1"/>
</dbReference>
<comment type="caution">
    <text evidence="9">The sequence shown here is derived from an EMBL/GenBank/DDBJ whole genome shotgun (WGS) entry which is preliminary data.</text>
</comment>
<evidence type="ECO:0000256" key="7">
    <source>
        <dbReference type="RuleBase" id="RU004375"/>
    </source>
</evidence>
<evidence type="ECO:0000256" key="1">
    <source>
        <dbReference type="ARBA" id="ARBA00004370"/>
    </source>
</evidence>
<dbReference type="Gene3D" id="2.60.40.420">
    <property type="entry name" value="Cupredoxins - blue copper proteins"/>
    <property type="match status" value="1"/>
</dbReference>
<keyword evidence="2" id="KW-0732">Signal</keyword>
<dbReference type="SUPFAM" id="SSF49503">
    <property type="entry name" value="Cupredoxins"/>
    <property type="match status" value="1"/>
</dbReference>
<evidence type="ECO:0000313" key="9">
    <source>
        <dbReference type="EMBL" id="CAK8672342.1"/>
    </source>
</evidence>
<keyword evidence="10" id="KW-1185">Reference proteome</keyword>
<dbReference type="Pfam" id="PF00812">
    <property type="entry name" value="Ephrin"/>
    <property type="match status" value="1"/>
</dbReference>
<keyword evidence="3 7" id="KW-0472">Membrane</keyword>
<name>A0ABP0EXY8_CLALP</name>
<feature type="domain" description="Ephrin RBD" evidence="8">
    <location>
        <begin position="39"/>
        <end position="148"/>
    </location>
</feature>
<keyword evidence="5" id="KW-0325">Glycoprotein</keyword>
<evidence type="ECO:0000256" key="2">
    <source>
        <dbReference type="ARBA" id="ARBA00022729"/>
    </source>
</evidence>
<dbReference type="EMBL" id="CAWYQH010000001">
    <property type="protein sequence ID" value="CAK8672342.1"/>
    <property type="molecule type" value="Genomic_DNA"/>
</dbReference>
<comment type="caution">
    <text evidence="6">Lacks conserved residue(s) required for the propagation of feature annotation.</text>
</comment>